<dbReference type="Proteomes" id="UP000525078">
    <property type="component" value="Unassembled WGS sequence"/>
</dbReference>
<feature type="compositionally biased region" description="Polar residues" evidence="1">
    <location>
        <begin position="43"/>
        <end position="52"/>
    </location>
</feature>
<comment type="caution">
    <text evidence="2">The sequence shown here is derived from an EMBL/GenBank/DDBJ whole genome shotgun (WGS) entry which is preliminary data.</text>
</comment>
<gene>
    <name evidence="2" type="ORF">F8388_000123</name>
</gene>
<protein>
    <submittedName>
        <fullName evidence="2">Uncharacterized protein</fullName>
    </submittedName>
</protein>
<evidence type="ECO:0000313" key="3">
    <source>
        <dbReference type="Proteomes" id="UP000525078"/>
    </source>
</evidence>
<evidence type="ECO:0000313" key="2">
    <source>
        <dbReference type="EMBL" id="KAF4371956.1"/>
    </source>
</evidence>
<evidence type="ECO:0000256" key="1">
    <source>
        <dbReference type="SAM" id="MobiDB-lite"/>
    </source>
</evidence>
<accession>A0A7J6FML5</accession>
<organism evidence="2 3">
    <name type="scientific">Cannabis sativa</name>
    <name type="common">Hemp</name>
    <name type="synonym">Marijuana</name>
    <dbReference type="NCBI Taxonomy" id="3483"/>
    <lineage>
        <taxon>Eukaryota</taxon>
        <taxon>Viridiplantae</taxon>
        <taxon>Streptophyta</taxon>
        <taxon>Embryophyta</taxon>
        <taxon>Tracheophyta</taxon>
        <taxon>Spermatophyta</taxon>
        <taxon>Magnoliopsida</taxon>
        <taxon>eudicotyledons</taxon>
        <taxon>Gunneridae</taxon>
        <taxon>Pentapetalae</taxon>
        <taxon>rosids</taxon>
        <taxon>fabids</taxon>
        <taxon>Rosales</taxon>
        <taxon>Cannabaceae</taxon>
        <taxon>Cannabis</taxon>
    </lineage>
</organism>
<reference evidence="2 3" key="1">
    <citation type="journal article" date="2020" name="bioRxiv">
        <title>Sequence and annotation of 42 cannabis genomes reveals extensive copy number variation in cannabinoid synthesis and pathogen resistance genes.</title>
        <authorList>
            <person name="Mckernan K.J."/>
            <person name="Helbert Y."/>
            <person name="Kane L.T."/>
            <person name="Ebling H."/>
            <person name="Zhang L."/>
            <person name="Liu B."/>
            <person name="Eaton Z."/>
            <person name="Mclaughlin S."/>
            <person name="Kingan S."/>
            <person name="Baybayan P."/>
            <person name="Concepcion G."/>
            <person name="Jordan M."/>
            <person name="Riva A."/>
            <person name="Barbazuk W."/>
            <person name="Harkins T."/>
        </authorList>
    </citation>
    <scope>NUCLEOTIDE SEQUENCE [LARGE SCALE GENOMIC DNA]</scope>
    <source>
        <strain evidence="3">cv. Jamaican Lion 4</strain>
        <tissue evidence="2">Leaf</tissue>
    </source>
</reference>
<proteinExistence type="predicted"/>
<feature type="region of interest" description="Disordered" evidence="1">
    <location>
        <begin position="35"/>
        <end position="60"/>
    </location>
</feature>
<dbReference type="AlphaFoldDB" id="A0A7J6FML5"/>
<sequence>MRLYGHNDALPNININNLLVMSVHNGTSLDQKFRQRFSRKPTGGNNKPQNLNPRRHPQQPSVVEIKHAISAGRFCDADHKHLEEVKNMKFNVTMMNFPWVFEYPLQKKI</sequence>
<name>A0A7J6FML5_CANSA</name>
<dbReference type="EMBL" id="JAATIP010000107">
    <property type="protein sequence ID" value="KAF4371956.1"/>
    <property type="molecule type" value="Genomic_DNA"/>
</dbReference>